<dbReference type="AlphaFoldDB" id="A0A0S4ITH6"/>
<organism evidence="2 3">
    <name type="scientific">Bodo saltans</name>
    <name type="common">Flagellated protozoan</name>
    <dbReference type="NCBI Taxonomy" id="75058"/>
    <lineage>
        <taxon>Eukaryota</taxon>
        <taxon>Discoba</taxon>
        <taxon>Euglenozoa</taxon>
        <taxon>Kinetoplastea</taxon>
        <taxon>Metakinetoplastina</taxon>
        <taxon>Eubodonida</taxon>
        <taxon>Bodonidae</taxon>
        <taxon>Bodo</taxon>
    </lineage>
</organism>
<name>A0A0S4ITH6_BODSA</name>
<gene>
    <name evidence="2" type="ORF">BSAL_62855</name>
</gene>
<keyword evidence="1" id="KW-0812">Transmembrane</keyword>
<evidence type="ECO:0000256" key="1">
    <source>
        <dbReference type="SAM" id="Phobius"/>
    </source>
</evidence>
<reference evidence="3" key="1">
    <citation type="submission" date="2015-09" db="EMBL/GenBank/DDBJ databases">
        <authorList>
            <consortium name="Pathogen Informatics"/>
        </authorList>
    </citation>
    <scope>NUCLEOTIDE SEQUENCE [LARGE SCALE GENOMIC DNA]</scope>
    <source>
        <strain evidence="3">Lake Konstanz</strain>
    </source>
</reference>
<feature type="transmembrane region" description="Helical" evidence="1">
    <location>
        <begin position="23"/>
        <end position="41"/>
    </location>
</feature>
<accession>A0A0S4ITH6</accession>
<protein>
    <submittedName>
        <fullName evidence="2">GPI-anchored surface protein, putative</fullName>
    </submittedName>
</protein>
<dbReference type="Proteomes" id="UP000051952">
    <property type="component" value="Unassembled WGS sequence"/>
</dbReference>
<keyword evidence="1" id="KW-1133">Transmembrane helix</keyword>
<keyword evidence="1" id="KW-0472">Membrane</keyword>
<evidence type="ECO:0000313" key="2">
    <source>
        <dbReference type="EMBL" id="CUF48133.1"/>
    </source>
</evidence>
<dbReference type="VEuPathDB" id="TriTrypDB:BSAL_62855"/>
<evidence type="ECO:0000313" key="3">
    <source>
        <dbReference type="Proteomes" id="UP000051952"/>
    </source>
</evidence>
<proteinExistence type="predicted"/>
<keyword evidence="3" id="KW-1185">Reference proteome</keyword>
<sequence length="180" mass="20707">MLPFSFCYATIPFNLSNDSVLCSSYLLLVLCALFFFFVRLFSHFVAHCPFHDLLAQNDTNRRDISTETFTFTFTHIDCTTATMNPCCCRLSYFISPTPIHTIPLIVVFLLGKNKYCCSYLRPLEQEALLASRSSFFLCFLYKTFCFLFKNPSPLLRALSTLPFPPQGTHTFCLYAFIDII</sequence>
<dbReference type="EMBL" id="CYKH01000334">
    <property type="protein sequence ID" value="CUF48133.1"/>
    <property type="molecule type" value="Genomic_DNA"/>
</dbReference>